<protein>
    <submittedName>
        <fullName evidence="5">Putative S-adenosylmethionine-dependent methyltransferase</fullName>
    </submittedName>
</protein>
<gene>
    <name evidence="5" type="ORF">Pyn_40549</name>
</gene>
<evidence type="ECO:0000256" key="1">
    <source>
        <dbReference type="ARBA" id="ARBA00022603"/>
    </source>
</evidence>
<proteinExistence type="predicted"/>
<evidence type="ECO:0000313" key="5">
    <source>
        <dbReference type="EMBL" id="PQQ18829.1"/>
    </source>
</evidence>
<keyword evidence="6" id="KW-1185">Reference proteome</keyword>
<reference evidence="5 6" key="1">
    <citation type="submission" date="2018-02" db="EMBL/GenBank/DDBJ databases">
        <title>Draft genome of wild Prunus yedoensis var. nudiflora.</title>
        <authorList>
            <person name="Baek S."/>
            <person name="Kim J.-H."/>
            <person name="Choi K."/>
            <person name="Kim G.-B."/>
            <person name="Cho A."/>
            <person name="Jang H."/>
            <person name="Shin C.-H."/>
            <person name="Yu H.-J."/>
            <person name="Mun J.-H."/>
        </authorList>
    </citation>
    <scope>NUCLEOTIDE SEQUENCE [LARGE SCALE GENOMIC DNA]</scope>
    <source>
        <strain evidence="6">cv. Jeju island</strain>
        <tissue evidence="5">Leaf</tissue>
    </source>
</reference>
<dbReference type="AlphaFoldDB" id="A0A314ZHM4"/>
<keyword evidence="2 5" id="KW-0808">Transferase</keyword>
<dbReference type="GO" id="GO:0046872">
    <property type="term" value="F:metal ion binding"/>
    <property type="evidence" value="ECO:0007669"/>
    <property type="project" value="UniProtKB-KW"/>
</dbReference>
<keyword evidence="4" id="KW-0460">Magnesium</keyword>
<keyword evidence="1 5" id="KW-0489">Methyltransferase</keyword>
<dbReference type="EMBL" id="PJQY01000094">
    <property type="protein sequence ID" value="PQQ18829.1"/>
    <property type="molecule type" value="Genomic_DNA"/>
</dbReference>
<sequence length="393" mass="43899">MAEGDQEGKLLGSADPLNIINGDHENRANLPVTSSLPMNGGNGTYSYSKNSYYQKQSAGVEREKIIEEIREKLDMKTLSSVSNTIRLADLGCATGQNTFMTIQTILEAMQRKYKSQISQSCPHDSDDQMPEFQVFFNDLESNDFNTLFTSLPQDRQYLAAGVPGSFHGRLFPESSIHFVHTSFSLHWLSKLPEELQNKASPAWNKGRVHYTSAPNEVIEAYACQFAEDMERFLNARAKELVPQGMMVMIMTGIPKGMPCSQIPTGMLYDSISSSLMDMAKEGIIEEGEVDSFNLAFYAASPEEMAGIVEKNGYFGIERMELTNPAAWMKGPVDIPSLVTHVRAAMEGMFSRHFGSLVMDELFGRLTHKLQDISDLINSTCHEKVQLFAVLKRK</sequence>
<name>A0A314ZHM4_PRUYE</name>
<dbReference type="OrthoDB" id="1523883at2759"/>
<dbReference type="Pfam" id="PF03492">
    <property type="entry name" value="Methyltransf_7"/>
    <property type="match status" value="1"/>
</dbReference>
<keyword evidence="3" id="KW-0479">Metal-binding</keyword>
<dbReference type="Proteomes" id="UP000250321">
    <property type="component" value="Unassembled WGS sequence"/>
</dbReference>
<dbReference type="GO" id="GO:0008168">
    <property type="term" value="F:methyltransferase activity"/>
    <property type="evidence" value="ECO:0007669"/>
    <property type="project" value="UniProtKB-KW"/>
</dbReference>
<dbReference type="Gene3D" id="1.10.1200.270">
    <property type="entry name" value="Methyltransferase, alpha-helical capping domain"/>
    <property type="match status" value="1"/>
</dbReference>
<evidence type="ECO:0000313" key="6">
    <source>
        <dbReference type="Proteomes" id="UP000250321"/>
    </source>
</evidence>
<dbReference type="PANTHER" id="PTHR31009">
    <property type="entry name" value="S-ADENOSYL-L-METHIONINE:CARBOXYL METHYLTRANSFERASE FAMILY PROTEIN"/>
    <property type="match status" value="1"/>
</dbReference>
<dbReference type="Gene3D" id="3.40.50.150">
    <property type="entry name" value="Vaccinia Virus protein VP39"/>
    <property type="match status" value="1"/>
</dbReference>
<evidence type="ECO:0000256" key="3">
    <source>
        <dbReference type="ARBA" id="ARBA00022723"/>
    </source>
</evidence>
<dbReference type="InterPro" id="IPR029063">
    <property type="entry name" value="SAM-dependent_MTases_sf"/>
</dbReference>
<dbReference type="InterPro" id="IPR042086">
    <property type="entry name" value="MeTrfase_capping"/>
</dbReference>
<evidence type="ECO:0000256" key="2">
    <source>
        <dbReference type="ARBA" id="ARBA00022679"/>
    </source>
</evidence>
<accession>A0A314ZHM4</accession>
<evidence type="ECO:0000256" key="4">
    <source>
        <dbReference type="ARBA" id="ARBA00022842"/>
    </source>
</evidence>
<organism evidence="5 6">
    <name type="scientific">Prunus yedoensis var. nudiflora</name>
    <dbReference type="NCBI Taxonomy" id="2094558"/>
    <lineage>
        <taxon>Eukaryota</taxon>
        <taxon>Viridiplantae</taxon>
        <taxon>Streptophyta</taxon>
        <taxon>Embryophyta</taxon>
        <taxon>Tracheophyta</taxon>
        <taxon>Spermatophyta</taxon>
        <taxon>Magnoliopsida</taxon>
        <taxon>eudicotyledons</taxon>
        <taxon>Gunneridae</taxon>
        <taxon>Pentapetalae</taxon>
        <taxon>rosids</taxon>
        <taxon>fabids</taxon>
        <taxon>Rosales</taxon>
        <taxon>Rosaceae</taxon>
        <taxon>Amygdaloideae</taxon>
        <taxon>Amygdaleae</taxon>
        <taxon>Prunus</taxon>
    </lineage>
</organism>
<comment type="caution">
    <text evidence="5">The sequence shown here is derived from an EMBL/GenBank/DDBJ whole genome shotgun (WGS) entry which is preliminary data.</text>
</comment>
<dbReference type="SUPFAM" id="SSF53335">
    <property type="entry name" value="S-adenosyl-L-methionine-dependent methyltransferases"/>
    <property type="match status" value="1"/>
</dbReference>
<dbReference type="GO" id="GO:0032259">
    <property type="term" value="P:methylation"/>
    <property type="evidence" value="ECO:0007669"/>
    <property type="project" value="UniProtKB-KW"/>
</dbReference>
<dbReference type="InterPro" id="IPR005299">
    <property type="entry name" value="MeTrfase_7"/>
</dbReference>